<evidence type="ECO:0000313" key="2">
    <source>
        <dbReference type="EMBL" id="VTR94120.1"/>
    </source>
</evidence>
<keyword evidence="1" id="KW-0472">Membrane</keyword>
<sequence length="131" mass="14794">MFRGEETIRIRTGMRGSEVEVLIEHALARLGRVRFYKGGVFEVTGPRLGSAMSVTEVTGRLSRGRRDDEWIVDVEYAVRPSTLCWVLLVLGVVFLFLLGLLLLLIPYTTKGEVQRVVTNALRDVRDDAEDE</sequence>
<feature type="transmembrane region" description="Helical" evidence="1">
    <location>
        <begin position="85"/>
        <end position="105"/>
    </location>
</feature>
<protein>
    <submittedName>
        <fullName evidence="2">Uncharacterized protein</fullName>
    </submittedName>
</protein>
<dbReference type="AlphaFoldDB" id="A0A6P2D400"/>
<dbReference type="KEGG" id="gms:SOIL9_35940"/>
<reference evidence="2 3" key="1">
    <citation type="submission" date="2019-05" db="EMBL/GenBank/DDBJ databases">
        <authorList>
            <consortium name="Science for Life Laboratories"/>
        </authorList>
    </citation>
    <scope>NUCLEOTIDE SEQUENCE [LARGE SCALE GENOMIC DNA]</scope>
    <source>
        <strain evidence="2">Soil9</strain>
    </source>
</reference>
<dbReference type="Proteomes" id="UP000464178">
    <property type="component" value="Chromosome"/>
</dbReference>
<evidence type="ECO:0000256" key="1">
    <source>
        <dbReference type="SAM" id="Phobius"/>
    </source>
</evidence>
<evidence type="ECO:0000313" key="3">
    <source>
        <dbReference type="Proteomes" id="UP000464178"/>
    </source>
</evidence>
<gene>
    <name evidence="2" type="ORF">SOIL9_35940</name>
</gene>
<name>A0A6P2D400_9BACT</name>
<keyword evidence="1" id="KW-1133">Transmembrane helix</keyword>
<proteinExistence type="predicted"/>
<dbReference type="RefSeq" id="WP_162668731.1">
    <property type="nucleotide sequence ID" value="NZ_LR593886.1"/>
</dbReference>
<accession>A0A6P2D400</accession>
<keyword evidence="1" id="KW-0812">Transmembrane</keyword>
<dbReference type="EMBL" id="LR593886">
    <property type="protein sequence ID" value="VTR94120.1"/>
    <property type="molecule type" value="Genomic_DNA"/>
</dbReference>
<organism evidence="2 3">
    <name type="scientific">Gemmata massiliana</name>
    <dbReference type="NCBI Taxonomy" id="1210884"/>
    <lineage>
        <taxon>Bacteria</taxon>
        <taxon>Pseudomonadati</taxon>
        <taxon>Planctomycetota</taxon>
        <taxon>Planctomycetia</taxon>
        <taxon>Gemmatales</taxon>
        <taxon>Gemmataceae</taxon>
        <taxon>Gemmata</taxon>
    </lineage>
</organism>
<keyword evidence="3" id="KW-1185">Reference proteome</keyword>